<evidence type="ECO:0000313" key="4">
    <source>
        <dbReference type="Proteomes" id="UP000245533"/>
    </source>
</evidence>
<sequence>MSNVHKILFILLISSAWLSAFTALHAEQAIQPGESDSDYTIRAYRLPEDESMRLDGLLTESFWKNVPAITNFTQQDPQEGGQPTQKTEIYVAYDESNLYIGAMLYDSSPDQILAYQKRRDQGLGADDRFMWILDTFNSGRNAYFFETNPAALRGDGLLTVGQGRNLNKAWDGIWDVRTNISDEGWSVEVVIPFRSLDFDPQNSTWGINFQRTVRRDNEEILWAGWRRNQGLFRPQNAGLLTGITGISQGLGLEVKPYFTANRNVSQPLNEAKFTDSSADAGFDVSYSFTPSIRASLTINTDFAETEVDQRRVNLTRFPLRFPEQRDFFLEGSGIFSFAPASGIEPFFSRRIGLSGGQPVPITGGLRILGREGNTNLGFYQIRTAENDFTPAEDFTAARISQNIFSESSVGLIYTRRGSSDNGAGETGHTLGTDLELGTSSFLGDKNLQFQAFFVWHNRGSQVSSSDFLDRTSRGVRLSYPNFPFSGSVSYREFGSAFDPEVGFTPRNGFRRLQPNANYRWVFPDNRILRQWEVGVRYEYLTNLDFEPETIVYRFTPVEVEFESGEQIQFSVERNFEQIFESFDILRDGTVIILPGEYTNWGLRTEFNTARFRKISGGIEYNYEGFWTGTRDGLQLRGTVRPYRGFNLSGSWSRSHVELPGGTSFTTNLFVFRSNLDFTPDIAFTQILQYDDVSDLVGFYNRFRWTLTPGSDLFLVYTRNWIDTGNRLQAIESRAAVKLNYTHRF</sequence>
<gene>
    <name evidence="3" type="ORF">DDZ15_11365</name>
</gene>
<dbReference type="InterPro" id="IPR045670">
    <property type="entry name" value="DUF5916"/>
</dbReference>
<keyword evidence="4" id="KW-1185">Reference proteome</keyword>
<dbReference type="CDD" id="cd09618">
    <property type="entry name" value="CBM9_like_2"/>
    <property type="match status" value="1"/>
</dbReference>
<organism evidence="3 4">
    <name type="scientific">Rhodohalobacter mucosus</name>
    <dbReference type="NCBI Taxonomy" id="2079485"/>
    <lineage>
        <taxon>Bacteria</taxon>
        <taxon>Pseudomonadati</taxon>
        <taxon>Balneolota</taxon>
        <taxon>Balneolia</taxon>
        <taxon>Balneolales</taxon>
        <taxon>Balneolaceae</taxon>
        <taxon>Rhodohalobacter</taxon>
    </lineage>
</organism>
<dbReference type="EMBL" id="QGGB01000008">
    <property type="protein sequence ID" value="PWN05788.1"/>
    <property type="molecule type" value="Genomic_DNA"/>
</dbReference>
<reference evidence="3 4" key="1">
    <citation type="submission" date="2018-05" db="EMBL/GenBank/DDBJ databases">
        <title>Rhodohalobacter halophilus gen. nov., sp. nov., a moderately halophilic member of the family Balneolaceae.</title>
        <authorList>
            <person name="Liu Z.-W."/>
        </authorList>
    </citation>
    <scope>NUCLEOTIDE SEQUENCE [LARGE SCALE GENOMIC DNA]</scope>
    <source>
        <strain evidence="3 4">8A47</strain>
    </source>
</reference>
<name>A0A316TPP1_9BACT</name>
<feature type="chain" id="PRO_5016252136" evidence="1">
    <location>
        <begin position="27"/>
        <end position="744"/>
    </location>
</feature>
<evidence type="ECO:0000259" key="2">
    <source>
        <dbReference type="Pfam" id="PF19313"/>
    </source>
</evidence>
<evidence type="ECO:0000313" key="3">
    <source>
        <dbReference type="EMBL" id="PWN05788.1"/>
    </source>
</evidence>
<dbReference type="AlphaFoldDB" id="A0A316TPP1"/>
<feature type="signal peptide" evidence="1">
    <location>
        <begin position="1"/>
        <end position="26"/>
    </location>
</feature>
<dbReference type="Pfam" id="PF19313">
    <property type="entry name" value="DUF5916"/>
    <property type="match status" value="1"/>
</dbReference>
<dbReference type="RefSeq" id="WP_109647230.1">
    <property type="nucleotide sequence ID" value="NZ_QGGB01000008.1"/>
</dbReference>
<comment type="caution">
    <text evidence="3">The sequence shown here is derived from an EMBL/GenBank/DDBJ whole genome shotgun (WGS) entry which is preliminary data.</text>
</comment>
<feature type="domain" description="DUF5916" evidence="2">
    <location>
        <begin position="252"/>
        <end position="353"/>
    </location>
</feature>
<proteinExistence type="predicted"/>
<keyword evidence="1" id="KW-0732">Signal</keyword>
<dbReference type="Gene3D" id="2.60.40.1190">
    <property type="match status" value="1"/>
</dbReference>
<dbReference type="SUPFAM" id="SSF49344">
    <property type="entry name" value="CBD9-like"/>
    <property type="match status" value="1"/>
</dbReference>
<dbReference type="OrthoDB" id="9786766at2"/>
<keyword evidence="3" id="KW-0378">Hydrolase</keyword>
<accession>A0A316TPP1</accession>
<dbReference type="GO" id="GO:0016787">
    <property type="term" value="F:hydrolase activity"/>
    <property type="evidence" value="ECO:0007669"/>
    <property type="project" value="UniProtKB-KW"/>
</dbReference>
<evidence type="ECO:0000256" key="1">
    <source>
        <dbReference type="SAM" id="SignalP"/>
    </source>
</evidence>
<dbReference type="Proteomes" id="UP000245533">
    <property type="component" value="Unassembled WGS sequence"/>
</dbReference>
<protein>
    <submittedName>
        <fullName evidence="3">Hydrolase</fullName>
    </submittedName>
</protein>